<dbReference type="InterPro" id="IPR058649">
    <property type="entry name" value="CzcB_C"/>
</dbReference>
<evidence type="ECO:0000256" key="4">
    <source>
        <dbReference type="ARBA" id="ARBA00023285"/>
    </source>
</evidence>
<keyword evidence="4" id="KW-0170">Cobalt</keyword>
<evidence type="ECO:0000259" key="7">
    <source>
        <dbReference type="Pfam" id="PF25954"/>
    </source>
</evidence>
<dbReference type="Gene3D" id="1.10.287.470">
    <property type="entry name" value="Helix hairpin bin"/>
    <property type="match status" value="1"/>
</dbReference>
<evidence type="ECO:0000313" key="10">
    <source>
        <dbReference type="EMBL" id="CEZ20245.1"/>
    </source>
</evidence>
<dbReference type="GO" id="GO:0046686">
    <property type="term" value="P:response to cadmium ion"/>
    <property type="evidence" value="ECO:0007669"/>
    <property type="project" value="UniProtKB-KW"/>
</dbReference>
<dbReference type="GO" id="GO:0046914">
    <property type="term" value="F:transition metal ion binding"/>
    <property type="evidence" value="ECO:0007669"/>
    <property type="project" value="TreeGrafter"/>
</dbReference>
<dbReference type="InterPro" id="IPR051909">
    <property type="entry name" value="MFP_Cation_Efflux"/>
</dbReference>
<dbReference type="GO" id="GO:0030288">
    <property type="term" value="C:outer membrane-bounded periplasmic space"/>
    <property type="evidence" value="ECO:0007669"/>
    <property type="project" value="TreeGrafter"/>
</dbReference>
<dbReference type="STRING" id="1581557.BN1208_1365"/>
<dbReference type="PANTHER" id="PTHR30097:SF4">
    <property type="entry name" value="SLR6042 PROTEIN"/>
    <property type="match status" value="1"/>
</dbReference>
<dbReference type="GO" id="GO:0016020">
    <property type="term" value="C:membrane"/>
    <property type="evidence" value="ECO:0007669"/>
    <property type="project" value="InterPro"/>
</dbReference>
<evidence type="ECO:0000256" key="5">
    <source>
        <dbReference type="ARBA" id="ARBA00043263"/>
    </source>
</evidence>
<keyword evidence="3" id="KW-0862">Zinc</keyword>
<sequence length="381" mass="41916">MKKCLFYLLLILSLLTVGLVGCSKKQEVAKEEKKDPLEIVITPIIQSQIKIDKADKAEISEAVNVPGRIEVQQNRLAKIGSPVTGRVSEIQVSLGQIVKAGQILAKVNSVELTQTQLIFIKAKQQIGLKTKAVVRAKLLFEADVISKAEMQRIEAELDSVTAEFDATEDQLEILGMTKAAIQKLSNSSTVNSYSDVTSRIAGIVISKHVNIGQVVQPADELFSVADLNHLWAVAEVPEQQVAFIQKDQEVAIDIPALDDTRVKGKIIYVGDIVNPETRTVLIRTEIDNSNQMLKPDMLITVTVQSKKISKLAVPSSAVVRENDRSYVFAQIGPNKFRLREIEIGSRDGNMISVLSGITIGETIVVDGAFHLNNERKKKELE</sequence>
<dbReference type="GO" id="GO:0060003">
    <property type="term" value="P:copper ion export"/>
    <property type="evidence" value="ECO:0007669"/>
    <property type="project" value="TreeGrafter"/>
</dbReference>
<keyword evidence="5" id="KW-0105">Cadmium resistance</keyword>
<accession>A0A0D6EWZ2</accession>
<feature type="domain" description="CusB-like beta-barrel" evidence="7">
    <location>
        <begin position="230"/>
        <end position="306"/>
    </location>
</feature>
<evidence type="ECO:0000256" key="6">
    <source>
        <dbReference type="ARBA" id="ARBA00058766"/>
    </source>
</evidence>
<dbReference type="PANTHER" id="PTHR30097">
    <property type="entry name" value="CATION EFFLUX SYSTEM PROTEIN CUSB"/>
    <property type="match status" value="1"/>
</dbReference>
<dbReference type="Gene3D" id="2.40.30.170">
    <property type="match status" value="1"/>
</dbReference>
<dbReference type="AlphaFoldDB" id="A0A0D6EWZ2"/>
<evidence type="ECO:0000259" key="8">
    <source>
        <dbReference type="Pfam" id="PF25973"/>
    </source>
</evidence>
<evidence type="ECO:0000256" key="3">
    <source>
        <dbReference type="ARBA" id="ARBA00022833"/>
    </source>
</evidence>
<evidence type="ECO:0000313" key="11">
    <source>
        <dbReference type="Proteomes" id="UP000064007"/>
    </source>
</evidence>
<keyword evidence="2" id="KW-0813">Transport</keyword>
<dbReference type="FunFam" id="2.40.420.20:FF:000006">
    <property type="entry name" value="RND family efflux transporter MFP subunit"/>
    <property type="match status" value="1"/>
</dbReference>
<dbReference type="KEGG" id="mbat:BN1208_1365"/>
<dbReference type="InterPro" id="IPR006143">
    <property type="entry name" value="RND_pump_MFP"/>
</dbReference>
<dbReference type="Proteomes" id="UP000064007">
    <property type="component" value="Chromosome 1"/>
</dbReference>
<comment type="similarity">
    <text evidence="1">Belongs to the membrane fusion protein (MFP) (TC 8.A.1) family.</text>
</comment>
<dbReference type="HOGENOM" id="CLU_018816_13_3_4"/>
<dbReference type="GO" id="GO:0022857">
    <property type="term" value="F:transmembrane transporter activity"/>
    <property type="evidence" value="ECO:0007669"/>
    <property type="project" value="InterPro"/>
</dbReference>
<name>A0A0D6EWZ2_9PROT</name>
<feature type="domain" description="CzcB-like barrel-sandwich hybrid" evidence="8">
    <location>
        <begin position="76"/>
        <end position="226"/>
    </location>
</feature>
<dbReference type="Pfam" id="PF25975">
    <property type="entry name" value="CzcB_C"/>
    <property type="match status" value="1"/>
</dbReference>
<dbReference type="PROSITE" id="PS51257">
    <property type="entry name" value="PROKAR_LIPOPROTEIN"/>
    <property type="match status" value="1"/>
</dbReference>
<feature type="domain" description="CzcB-like C-terminal circularly permuted SH3-like" evidence="9">
    <location>
        <begin position="311"/>
        <end position="371"/>
    </location>
</feature>
<dbReference type="GO" id="GO:0015679">
    <property type="term" value="P:plasma membrane copper ion transport"/>
    <property type="evidence" value="ECO:0007669"/>
    <property type="project" value="TreeGrafter"/>
</dbReference>
<proteinExistence type="inferred from homology"/>
<dbReference type="RefSeq" id="WP_046489052.1">
    <property type="nucleotide sequence ID" value="NZ_LN827929.1"/>
</dbReference>
<gene>
    <name evidence="10" type="ORF">BN1208_1365</name>
</gene>
<evidence type="ECO:0000259" key="9">
    <source>
        <dbReference type="Pfam" id="PF25975"/>
    </source>
</evidence>
<dbReference type="EMBL" id="LN827929">
    <property type="protein sequence ID" value="CEZ20245.1"/>
    <property type="molecule type" value="Genomic_DNA"/>
</dbReference>
<dbReference type="NCBIfam" id="TIGR01730">
    <property type="entry name" value="RND_mfp"/>
    <property type="match status" value="1"/>
</dbReference>
<evidence type="ECO:0000256" key="1">
    <source>
        <dbReference type="ARBA" id="ARBA00009477"/>
    </source>
</evidence>
<dbReference type="Pfam" id="PF25973">
    <property type="entry name" value="BSH_CzcB"/>
    <property type="match status" value="1"/>
</dbReference>
<dbReference type="InterPro" id="IPR058792">
    <property type="entry name" value="Beta-barrel_RND_2"/>
</dbReference>
<dbReference type="Pfam" id="PF25954">
    <property type="entry name" value="Beta-barrel_RND_2"/>
    <property type="match status" value="1"/>
</dbReference>
<reference evidence="11" key="1">
    <citation type="submission" date="2014-12" db="EMBL/GenBank/DDBJ databases">
        <authorList>
            <person name="Salcher M.M."/>
        </authorList>
    </citation>
    <scope>NUCLEOTIDE SEQUENCE [LARGE SCALE GENOMIC DNA]</scope>
    <source>
        <strain evidence="11">MMS-10A-171</strain>
    </source>
</reference>
<dbReference type="FunFam" id="2.40.30.170:FF:000010">
    <property type="entry name" value="Efflux RND transporter periplasmic adaptor subunit"/>
    <property type="match status" value="1"/>
</dbReference>
<evidence type="ECO:0000256" key="2">
    <source>
        <dbReference type="ARBA" id="ARBA00022448"/>
    </source>
</evidence>
<dbReference type="Gene3D" id="2.40.420.20">
    <property type="match status" value="1"/>
</dbReference>
<keyword evidence="11" id="KW-1185">Reference proteome</keyword>
<dbReference type="SUPFAM" id="SSF111369">
    <property type="entry name" value="HlyD-like secretion proteins"/>
    <property type="match status" value="1"/>
</dbReference>
<dbReference type="OrthoDB" id="9806939at2"/>
<organism evidence="10 11">
    <name type="scientific">Candidatus Methylopumilus planktonicus</name>
    <dbReference type="NCBI Taxonomy" id="1581557"/>
    <lineage>
        <taxon>Bacteria</taxon>
        <taxon>Pseudomonadati</taxon>
        <taxon>Pseudomonadota</taxon>
        <taxon>Betaproteobacteria</taxon>
        <taxon>Nitrosomonadales</taxon>
        <taxon>Methylophilaceae</taxon>
        <taxon>Candidatus Methylopumilus</taxon>
    </lineage>
</organism>
<comment type="function">
    <text evidence="6">CzcA and CzcB together would act in zinc efflux nearly as effectively as the complete czc efflux system (CzcABC). The CzcB protein is thought to funnel zinc cations to the CzcA transport protein.</text>
</comment>
<dbReference type="InterPro" id="IPR058647">
    <property type="entry name" value="BSH_CzcB-like"/>
</dbReference>
<protein>
    <submittedName>
        <fullName evidence="10">Efflux transporter, RND family, MFP subunit</fullName>
    </submittedName>
</protein>
<dbReference type="Gene3D" id="2.40.50.100">
    <property type="match status" value="1"/>
</dbReference>